<feature type="chain" id="PRO_5030856919" description="Acid phosphatase" evidence="3">
    <location>
        <begin position="28"/>
        <end position="388"/>
    </location>
</feature>
<dbReference type="Proteomes" id="UP000594454">
    <property type="component" value="Chromosome 3"/>
</dbReference>
<proteinExistence type="inferred from homology"/>
<dbReference type="OrthoDB" id="7753028at2759"/>
<dbReference type="PROSITE" id="PS00616">
    <property type="entry name" value="HIS_ACID_PHOSPHAT_1"/>
    <property type="match status" value="1"/>
</dbReference>
<feature type="signal peptide" evidence="3">
    <location>
        <begin position="1"/>
        <end position="27"/>
    </location>
</feature>
<protein>
    <recommendedName>
        <fullName evidence="6">Acid phosphatase</fullName>
    </recommendedName>
</protein>
<gene>
    <name evidence="4" type="ORF">HERILL_LOCUS7737</name>
</gene>
<dbReference type="CDD" id="cd07061">
    <property type="entry name" value="HP_HAP_like"/>
    <property type="match status" value="1"/>
</dbReference>
<dbReference type="InterPro" id="IPR029033">
    <property type="entry name" value="His_PPase_superfam"/>
</dbReference>
<dbReference type="InParanoid" id="A0A7R8URR8"/>
<dbReference type="Pfam" id="PF00328">
    <property type="entry name" value="His_Phos_2"/>
    <property type="match status" value="1"/>
</dbReference>
<evidence type="ECO:0008006" key="6">
    <source>
        <dbReference type="Google" id="ProtNLM"/>
    </source>
</evidence>
<dbReference type="OMA" id="NTKHARE"/>
<comment type="catalytic activity">
    <reaction evidence="1">
        <text>a phosphate monoester + H2O = an alcohol + phosphate</text>
        <dbReference type="Rhea" id="RHEA:15017"/>
        <dbReference type="ChEBI" id="CHEBI:15377"/>
        <dbReference type="ChEBI" id="CHEBI:30879"/>
        <dbReference type="ChEBI" id="CHEBI:43474"/>
        <dbReference type="ChEBI" id="CHEBI:67140"/>
        <dbReference type="EC" id="3.1.3.2"/>
    </reaction>
</comment>
<evidence type="ECO:0000256" key="2">
    <source>
        <dbReference type="ARBA" id="ARBA00005375"/>
    </source>
</evidence>
<evidence type="ECO:0000313" key="4">
    <source>
        <dbReference type="EMBL" id="CAD7084863.1"/>
    </source>
</evidence>
<name>A0A7R8URR8_HERIL</name>
<keyword evidence="3" id="KW-0732">Signal</keyword>
<dbReference type="InterPro" id="IPR050645">
    <property type="entry name" value="Histidine_acid_phosphatase"/>
</dbReference>
<comment type="similarity">
    <text evidence="2">Belongs to the histidine acid phosphatase family.</text>
</comment>
<reference evidence="4 5" key="1">
    <citation type="submission" date="2020-11" db="EMBL/GenBank/DDBJ databases">
        <authorList>
            <person name="Wallbank WR R."/>
            <person name="Pardo Diaz C."/>
            <person name="Kozak K."/>
            <person name="Martin S."/>
            <person name="Jiggins C."/>
            <person name="Moest M."/>
            <person name="Warren A I."/>
            <person name="Generalovic N T."/>
            <person name="Byers J.R.P. K."/>
            <person name="Montejo-Kovacevich G."/>
            <person name="Yen C E."/>
        </authorList>
    </citation>
    <scope>NUCLEOTIDE SEQUENCE [LARGE SCALE GENOMIC DNA]</scope>
</reference>
<evidence type="ECO:0000256" key="1">
    <source>
        <dbReference type="ARBA" id="ARBA00000032"/>
    </source>
</evidence>
<keyword evidence="5" id="KW-1185">Reference proteome</keyword>
<accession>A0A7R8URR8</accession>
<dbReference type="AlphaFoldDB" id="A0A7R8URR8"/>
<sequence>MALTINARRNLILFGILILSGVNGIRATFLPGSLQCGTGESTLRAVSMLFRHGDRSPTSSYPLDPYHDHPWPGGYGALSQRGSQELYGSGLIKSTRYSSLLSTNCEADATCTVDLDKILVLSSAIQRCVDSVANFLSGFVRVEWPSSLINVIPQDQDEMLAVPGKSCPLYEDIITPGPSLDAPEFKDLIDFDSTEGQELLAYLEYHTGLTIDSGTALLLIEDTLLIQRDNHLELPTWTDPVFEQYLVPFASNFFDVWGSSQYMKIRSSTLFEDMTSRLDNLIAGSHKENILLYSGHDATVGGMLHFLGIRNQTVARPAYGASLNLELHDNSEIQDDYEVKLLYFTTYDDQNPIEVNIPNCQAPCPYKEFTWYIQSNLVGDYDSVCSQC</sequence>
<evidence type="ECO:0000256" key="3">
    <source>
        <dbReference type="SAM" id="SignalP"/>
    </source>
</evidence>
<organism evidence="4 5">
    <name type="scientific">Hermetia illucens</name>
    <name type="common">Black soldier fly</name>
    <dbReference type="NCBI Taxonomy" id="343691"/>
    <lineage>
        <taxon>Eukaryota</taxon>
        <taxon>Metazoa</taxon>
        <taxon>Ecdysozoa</taxon>
        <taxon>Arthropoda</taxon>
        <taxon>Hexapoda</taxon>
        <taxon>Insecta</taxon>
        <taxon>Pterygota</taxon>
        <taxon>Neoptera</taxon>
        <taxon>Endopterygota</taxon>
        <taxon>Diptera</taxon>
        <taxon>Brachycera</taxon>
        <taxon>Stratiomyomorpha</taxon>
        <taxon>Stratiomyidae</taxon>
        <taxon>Hermetiinae</taxon>
        <taxon>Hermetia</taxon>
    </lineage>
</organism>
<dbReference type="PANTHER" id="PTHR11567:SF171">
    <property type="entry name" value="ACID PHOSPHATASE FAMILY"/>
    <property type="match status" value="1"/>
</dbReference>
<dbReference type="InterPro" id="IPR000560">
    <property type="entry name" value="His_Pase_clade-2"/>
</dbReference>
<dbReference type="PANTHER" id="PTHR11567">
    <property type="entry name" value="ACID PHOSPHATASE-RELATED"/>
    <property type="match status" value="1"/>
</dbReference>
<dbReference type="EMBL" id="LR899011">
    <property type="protein sequence ID" value="CAD7084863.1"/>
    <property type="molecule type" value="Genomic_DNA"/>
</dbReference>
<evidence type="ECO:0000313" key="5">
    <source>
        <dbReference type="Proteomes" id="UP000594454"/>
    </source>
</evidence>
<dbReference type="GO" id="GO:0003993">
    <property type="term" value="F:acid phosphatase activity"/>
    <property type="evidence" value="ECO:0007669"/>
    <property type="project" value="UniProtKB-EC"/>
</dbReference>
<dbReference type="InterPro" id="IPR033379">
    <property type="entry name" value="Acid_Pase_AS"/>
</dbReference>
<dbReference type="SUPFAM" id="SSF53254">
    <property type="entry name" value="Phosphoglycerate mutase-like"/>
    <property type="match status" value="1"/>
</dbReference>
<dbReference type="Gene3D" id="3.40.50.1240">
    <property type="entry name" value="Phosphoglycerate mutase-like"/>
    <property type="match status" value="1"/>
</dbReference>